<evidence type="ECO:0000313" key="11">
    <source>
        <dbReference type="Proteomes" id="UP001610334"/>
    </source>
</evidence>
<dbReference type="PANTHER" id="PTHR42909">
    <property type="entry name" value="ZGC:136858"/>
    <property type="match status" value="1"/>
</dbReference>
<keyword evidence="3" id="KW-0418">Kinase</keyword>
<dbReference type="EMBL" id="JBFXLT010000018">
    <property type="protein sequence ID" value="KAL2817411.1"/>
    <property type="molecule type" value="Genomic_DNA"/>
</dbReference>
<dbReference type="Pfam" id="PF00294">
    <property type="entry name" value="PfkB"/>
    <property type="match status" value="1"/>
</dbReference>
<keyword evidence="4" id="KW-0378">Hydrolase</keyword>
<dbReference type="Proteomes" id="UP001610334">
    <property type="component" value="Unassembled WGS sequence"/>
</dbReference>
<reference evidence="10 11" key="1">
    <citation type="submission" date="2024-07" db="EMBL/GenBank/DDBJ databases">
        <title>Section-level genome sequencing and comparative genomics of Aspergillus sections Usti and Cavernicolus.</title>
        <authorList>
            <consortium name="Lawrence Berkeley National Laboratory"/>
            <person name="Nybo J.L."/>
            <person name="Vesth T.C."/>
            <person name="Theobald S."/>
            <person name="Frisvad J.C."/>
            <person name="Larsen T.O."/>
            <person name="Kjaerboelling I."/>
            <person name="Rothschild-Mancinelli K."/>
            <person name="Lyhne E.K."/>
            <person name="Kogle M.E."/>
            <person name="Barry K."/>
            <person name="Clum A."/>
            <person name="Na H."/>
            <person name="Ledsgaard L."/>
            <person name="Lin J."/>
            <person name="Lipzen A."/>
            <person name="Kuo A."/>
            <person name="Riley R."/>
            <person name="Mondo S."/>
            <person name="Labutti K."/>
            <person name="Haridas S."/>
            <person name="Pangalinan J."/>
            <person name="Salamov A.A."/>
            <person name="Simmons B.A."/>
            <person name="Magnuson J.K."/>
            <person name="Chen J."/>
            <person name="Drula E."/>
            <person name="Henrissat B."/>
            <person name="Wiebenga A."/>
            <person name="Lubbers R.J."/>
            <person name="Gomes A.C."/>
            <person name="Makela M.R."/>
            <person name="Stajich J."/>
            <person name="Grigoriev I.V."/>
            <person name="Mortensen U.H."/>
            <person name="De Vries R.P."/>
            <person name="Baker S.E."/>
            <person name="Andersen M.R."/>
        </authorList>
    </citation>
    <scope>NUCLEOTIDE SEQUENCE [LARGE SCALE GENOMIC DNA]</scope>
    <source>
        <strain evidence="10 11">CBS 588.65</strain>
    </source>
</reference>
<feature type="compositionally biased region" description="Basic and acidic residues" evidence="8">
    <location>
        <begin position="370"/>
        <end position="384"/>
    </location>
</feature>
<accession>A0ABR4HPJ3</accession>
<sequence>MLASRSPCSRQFYKTAALYAPARGLRSARQNHRNHSFAQSKFFQVSEEVRDAVATGKPVVALESTIYTHGFPYPDNVALASLLETVVRANGGVPATIGILNGVARVGLRADELIELASTAEKKSALKVSRRDLGYICGLGMAGKPLHGGTTISGTMVLAHLAGIKVFGTGGLGGVHRGGELSMDISADLTELGRTPVTVVSSGCKSFLDIPRTIEYLETEGVCVGTFADGRQGSVDLPAFFTRDSGIRSPKTIQNEAEAAAIIYAQSKLPVSSGILFANPVSEEHSIPKDEMDVIIEEAVRLADVEGYHGSDNTPFVLAKIKELSGGKTVVANRALVEANVKRATRVAVELSKLERSAAANEQHMPAIPRIDRTDQATSEEKPNQLDSESTTQLKKVDVLVAGSLAIDLACDFVTAGQETIPASQTSNPAVIEQSLGGVGHNVAFASKSLGSSVMFCSVVGDDLSGRAALSSLQQEGLTTQGVKVMPASSGARTAQYVAVNDAAKDLHVAMADMSILQLSSETFDFDEFYEPILARVKPSWVVVDANWSPELISKWVAAAKKHGARVAFEPVSTTKSQGLFKGSPETKAAIGESACIPNNSVSLATPNEFELAAMYSAARDEGLFDSTGWWRIIDAMGMSSSGSRDRLVAMTSASLVDAGIPQQSIQLLPFLPCIITKLGARGALLTQLLRPGDARLSAPEYSPYILSRAPPTDELIGGVYMRLFPPAAELADGAIMSVNGAGDTLVGAVISGLASGQDKVEKIITLAQEASLLTLKSPGGVSKDLAQLQPQFKSLAA</sequence>
<dbReference type="InterPro" id="IPR029056">
    <property type="entry name" value="Ribokinase-like"/>
</dbReference>
<proteinExistence type="inferred from homology"/>
<feature type="domain" description="Carbohydrate kinase PfkB" evidence="9">
    <location>
        <begin position="407"/>
        <end position="619"/>
    </location>
</feature>
<organism evidence="10 11">
    <name type="scientific">Aspergillus granulosus</name>
    <dbReference type="NCBI Taxonomy" id="176169"/>
    <lineage>
        <taxon>Eukaryota</taxon>
        <taxon>Fungi</taxon>
        <taxon>Dikarya</taxon>
        <taxon>Ascomycota</taxon>
        <taxon>Pezizomycotina</taxon>
        <taxon>Eurotiomycetes</taxon>
        <taxon>Eurotiomycetidae</taxon>
        <taxon>Eurotiales</taxon>
        <taxon>Aspergillaceae</taxon>
        <taxon>Aspergillus</taxon>
        <taxon>Aspergillus subgen. Nidulantes</taxon>
    </lineage>
</organism>
<keyword evidence="5" id="KW-0464">Manganese</keyword>
<keyword evidence="1" id="KW-0808">Transferase</keyword>
<dbReference type="SUPFAM" id="SSF110581">
    <property type="entry name" value="Indigoidine synthase A-like"/>
    <property type="match status" value="1"/>
</dbReference>
<dbReference type="InterPro" id="IPR002173">
    <property type="entry name" value="Carboh/pur_kinase_PfkB_CS"/>
</dbReference>
<dbReference type="PANTHER" id="PTHR42909:SF1">
    <property type="entry name" value="CARBOHYDRATE KINASE PFKB DOMAIN-CONTAINING PROTEIN"/>
    <property type="match status" value="1"/>
</dbReference>
<dbReference type="HAMAP" id="MF_01876">
    <property type="entry name" value="PsiMP_glycosidase"/>
    <property type="match status" value="1"/>
</dbReference>
<dbReference type="InterPro" id="IPR022830">
    <property type="entry name" value="Indigdn_synthA-like"/>
</dbReference>
<dbReference type="PROSITE" id="PS00583">
    <property type="entry name" value="PFKB_KINASES_1"/>
    <property type="match status" value="1"/>
</dbReference>
<evidence type="ECO:0000256" key="1">
    <source>
        <dbReference type="ARBA" id="ARBA00022679"/>
    </source>
</evidence>
<evidence type="ECO:0000256" key="3">
    <source>
        <dbReference type="ARBA" id="ARBA00022777"/>
    </source>
</evidence>
<protein>
    <submittedName>
        <fullName evidence="10">Indigoidine synthase A like protein-domain-containing protein</fullName>
    </submittedName>
</protein>
<name>A0ABR4HPJ3_9EURO</name>
<dbReference type="CDD" id="cd01941">
    <property type="entry name" value="YeiC_kinase_like"/>
    <property type="match status" value="1"/>
</dbReference>
<keyword evidence="11" id="KW-1185">Reference proteome</keyword>
<evidence type="ECO:0000256" key="7">
    <source>
        <dbReference type="ARBA" id="ARBA00023295"/>
    </source>
</evidence>
<keyword evidence="6" id="KW-0456">Lyase</keyword>
<dbReference type="Gene3D" id="3.40.1790.10">
    <property type="entry name" value="Indigoidine synthase domain"/>
    <property type="match status" value="1"/>
</dbReference>
<dbReference type="InterPro" id="IPR007342">
    <property type="entry name" value="PsuG"/>
</dbReference>
<evidence type="ECO:0000256" key="6">
    <source>
        <dbReference type="ARBA" id="ARBA00023239"/>
    </source>
</evidence>
<evidence type="ECO:0000259" key="9">
    <source>
        <dbReference type="Pfam" id="PF00294"/>
    </source>
</evidence>
<dbReference type="SUPFAM" id="SSF53613">
    <property type="entry name" value="Ribokinase-like"/>
    <property type="match status" value="1"/>
</dbReference>
<keyword evidence="7" id="KW-0326">Glycosidase</keyword>
<dbReference type="PROSITE" id="PS00584">
    <property type="entry name" value="PFKB_KINASES_2"/>
    <property type="match status" value="1"/>
</dbReference>
<dbReference type="Gene3D" id="3.40.1190.20">
    <property type="match status" value="1"/>
</dbReference>
<evidence type="ECO:0000256" key="5">
    <source>
        <dbReference type="ARBA" id="ARBA00023211"/>
    </source>
</evidence>
<evidence type="ECO:0000256" key="2">
    <source>
        <dbReference type="ARBA" id="ARBA00022723"/>
    </source>
</evidence>
<gene>
    <name evidence="10" type="ORF">BJX63DRAFT_113297</name>
</gene>
<dbReference type="Pfam" id="PF04227">
    <property type="entry name" value="Indigoidine_A"/>
    <property type="match status" value="1"/>
</dbReference>
<evidence type="ECO:0000256" key="8">
    <source>
        <dbReference type="SAM" id="MobiDB-lite"/>
    </source>
</evidence>
<feature type="region of interest" description="Disordered" evidence="8">
    <location>
        <begin position="358"/>
        <end position="390"/>
    </location>
</feature>
<dbReference type="InterPro" id="IPR011611">
    <property type="entry name" value="PfkB_dom"/>
</dbReference>
<keyword evidence="2" id="KW-0479">Metal-binding</keyword>
<evidence type="ECO:0000313" key="10">
    <source>
        <dbReference type="EMBL" id="KAL2817411.1"/>
    </source>
</evidence>
<comment type="caution">
    <text evidence="10">The sequence shown here is derived from an EMBL/GenBank/DDBJ whole genome shotgun (WGS) entry which is preliminary data.</text>
</comment>
<evidence type="ECO:0000256" key="4">
    <source>
        <dbReference type="ARBA" id="ARBA00022801"/>
    </source>
</evidence>